<accession>A0ABU0IUB1</accession>
<gene>
    <name evidence="1" type="ORF">QO010_002408</name>
</gene>
<dbReference type="RefSeq" id="WP_307349432.1">
    <property type="nucleotide sequence ID" value="NZ_JAUSVS010000004.1"/>
</dbReference>
<dbReference type="SUPFAM" id="SSF142906">
    <property type="entry name" value="YjbR-like"/>
    <property type="match status" value="1"/>
</dbReference>
<evidence type="ECO:0000313" key="1">
    <source>
        <dbReference type="EMBL" id="MDQ0464624.1"/>
    </source>
</evidence>
<dbReference type="Proteomes" id="UP001228905">
    <property type="component" value="Unassembled WGS sequence"/>
</dbReference>
<dbReference type="InterPro" id="IPR038056">
    <property type="entry name" value="YjbR-like_sf"/>
</dbReference>
<evidence type="ECO:0000313" key="2">
    <source>
        <dbReference type="Proteomes" id="UP001228905"/>
    </source>
</evidence>
<protein>
    <recommendedName>
        <fullName evidence="3">MmcQ/YjbR family DNA-binding protein</fullName>
    </recommendedName>
</protein>
<comment type="caution">
    <text evidence="1">The sequence shown here is derived from an EMBL/GenBank/DDBJ whole genome shotgun (WGS) entry which is preliminary data.</text>
</comment>
<name>A0ABU0IUB1_9CAUL</name>
<organism evidence="1 2">
    <name type="scientific">Caulobacter ginsengisoli</name>
    <dbReference type="NCBI Taxonomy" id="400775"/>
    <lineage>
        <taxon>Bacteria</taxon>
        <taxon>Pseudomonadati</taxon>
        <taxon>Pseudomonadota</taxon>
        <taxon>Alphaproteobacteria</taxon>
        <taxon>Caulobacterales</taxon>
        <taxon>Caulobacteraceae</taxon>
        <taxon>Caulobacter</taxon>
    </lineage>
</organism>
<keyword evidence="2" id="KW-1185">Reference proteome</keyword>
<reference evidence="1 2" key="1">
    <citation type="submission" date="2023-07" db="EMBL/GenBank/DDBJ databases">
        <title>Genomic Encyclopedia of Type Strains, Phase IV (KMG-IV): sequencing the most valuable type-strain genomes for metagenomic binning, comparative biology and taxonomic classification.</title>
        <authorList>
            <person name="Goeker M."/>
        </authorList>
    </citation>
    <scope>NUCLEOTIDE SEQUENCE [LARGE SCALE GENOMIC DNA]</scope>
    <source>
        <strain evidence="1 2">DSM 18695</strain>
    </source>
</reference>
<evidence type="ECO:0008006" key="3">
    <source>
        <dbReference type="Google" id="ProtNLM"/>
    </source>
</evidence>
<sequence>MQQTLHQRAEAELIAYGLSLPETDVIPWLAAHYVRVKGKGFAVVGDRGQADELKLVVKLPVSYEMIQHLPFVRESVGWHRQHQWAIIHFGPDDDPFGEMETLKGWMRQSYVAMAPKKLGRLVEGLGARG</sequence>
<proteinExistence type="predicted"/>
<dbReference type="EMBL" id="JAUSVS010000004">
    <property type="protein sequence ID" value="MDQ0464624.1"/>
    <property type="molecule type" value="Genomic_DNA"/>
</dbReference>